<dbReference type="InterPro" id="IPR013211">
    <property type="entry name" value="LVIVD"/>
</dbReference>
<evidence type="ECO:0000313" key="2">
    <source>
        <dbReference type="EMBL" id="KAJ2903203.1"/>
    </source>
</evidence>
<protein>
    <recommendedName>
        <fullName evidence="4">Regulatory P domain-containing protein</fullName>
    </recommendedName>
</protein>
<feature type="signal peptide" evidence="1">
    <location>
        <begin position="1"/>
        <end position="20"/>
    </location>
</feature>
<dbReference type="Pfam" id="PF08309">
    <property type="entry name" value="LVIVD"/>
    <property type="match status" value="2"/>
</dbReference>
<accession>A0AAD5RSM6</accession>
<dbReference type="EMBL" id="JAKWBI020000088">
    <property type="protein sequence ID" value="KAJ2903203.1"/>
    <property type="molecule type" value="Genomic_DNA"/>
</dbReference>
<keyword evidence="1" id="KW-0732">Signal</keyword>
<feature type="chain" id="PRO_5042026510" description="Regulatory P domain-containing protein" evidence="1">
    <location>
        <begin position="21"/>
        <end position="446"/>
    </location>
</feature>
<proteinExistence type="predicted"/>
<sequence>MKVASASATAAALLAGSVSAGTGQLMGVMMDKKEKFREVQRANGRIDTATSTQVTTTCTNGKAGEYECENVDMWGFISHASMGSSTREGNDLWGWTSSMGREFAIVGQTDGTAFVEVLSDGSLDYVARLPSQTVSSIWRDAKVIGDYVYIGSEASGHGMQIFDLNKLLDVKPDVDSTFSPKTFSTSSDLTAWYSSFGSSHNIVANAETDMIYVVGTASSAGCSGGLWMIDVSDPASPEYKGCVSSDGYVHDAQCVVYNGVDSSFNGHEICFNYNEDSLTIVDVTDKGSPVQLSKTSYNGASYTHQGWVADSEFKVLLLDDELDEMDANGPAANQHTTTYVVDISDLTSPSFTGVYQSPVKSIDHNQYVVNGLSYQSNYGSGLRIVDVSSLNSSTMEQVGFFDCYPEDDDNPAAEFYGSWSVYPYFDSGVIILNSIERGLFALKYTG</sequence>
<gene>
    <name evidence="2" type="ORF">MKZ38_010239</name>
</gene>
<organism evidence="2 3">
    <name type="scientific">Zalerion maritima</name>
    <dbReference type="NCBI Taxonomy" id="339359"/>
    <lineage>
        <taxon>Eukaryota</taxon>
        <taxon>Fungi</taxon>
        <taxon>Dikarya</taxon>
        <taxon>Ascomycota</taxon>
        <taxon>Pezizomycotina</taxon>
        <taxon>Sordariomycetes</taxon>
        <taxon>Lulworthiomycetidae</taxon>
        <taxon>Lulworthiales</taxon>
        <taxon>Lulworthiaceae</taxon>
        <taxon>Zalerion</taxon>
    </lineage>
</organism>
<comment type="caution">
    <text evidence="2">The sequence shown here is derived from an EMBL/GenBank/DDBJ whole genome shotgun (WGS) entry which is preliminary data.</text>
</comment>
<dbReference type="AlphaFoldDB" id="A0AAD5RSM6"/>
<keyword evidence="3" id="KW-1185">Reference proteome</keyword>
<reference evidence="2" key="1">
    <citation type="submission" date="2022-07" db="EMBL/GenBank/DDBJ databases">
        <title>Draft genome sequence of Zalerion maritima ATCC 34329, a (micro)plastics degrading marine fungus.</title>
        <authorList>
            <person name="Paco A."/>
            <person name="Goncalves M.F.M."/>
            <person name="Rocha-Santos T.A.P."/>
            <person name="Alves A."/>
        </authorList>
    </citation>
    <scope>NUCLEOTIDE SEQUENCE</scope>
    <source>
        <strain evidence="2">ATCC 34329</strain>
    </source>
</reference>
<dbReference type="Proteomes" id="UP001201980">
    <property type="component" value="Unassembled WGS sequence"/>
</dbReference>
<evidence type="ECO:0000256" key="1">
    <source>
        <dbReference type="SAM" id="SignalP"/>
    </source>
</evidence>
<dbReference type="PANTHER" id="PTHR38787">
    <property type="entry name" value="REGULATORY P DOMAIN-CONTAINING PROTEIN"/>
    <property type="match status" value="1"/>
</dbReference>
<dbReference type="InterPro" id="IPR027589">
    <property type="entry name" value="Choice_anch_B"/>
</dbReference>
<evidence type="ECO:0000313" key="3">
    <source>
        <dbReference type="Proteomes" id="UP001201980"/>
    </source>
</evidence>
<dbReference type="GO" id="GO:0005576">
    <property type="term" value="C:extracellular region"/>
    <property type="evidence" value="ECO:0007669"/>
    <property type="project" value="TreeGrafter"/>
</dbReference>
<evidence type="ECO:0008006" key="4">
    <source>
        <dbReference type="Google" id="ProtNLM"/>
    </source>
</evidence>
<dbReference type="NCBIfam" id="TIGR04312">
    <property type="entry name" value="choice_anch_B"/>
    <property type="match status" value="1"/>
</dbReference>
<name>A0AAD5RSM6_9PEZI</name>
<dbReference type="PANTHER" id="PTHR38787:SF1">
    <property type="entry name" value="REGULATORY P DOMAIN-CONTAINING PROTEIN"/>
    <property type="match status" value="1"/>
</dbReference>